<evidence type="ECO:0000256" key="4">
    <source>
        <dbReference type="SAM" id="Coils"/>
    </source>
</evidence>
<feature type="compositionally biased region" description="Basic and acidic residues" evidence="5">
    <location>
        <begin position="552"/>
        <end position="563"/>
    </location>
</feature>
<dbReference type="SUPFAM" id="SSF57959">
    <property type="entry name" value="Leucine zipper domain"/>
    <property type="match status" value="1"/>
</dbReference>
<dbReference type="Gene3D" id="1.20.5.170">
    <property type="match status" value="1"/>
</dbReference>
<evidence type="ECO:0000313" key="7">
    <source>
        <dbReference type="EMBL" id="KAL1265279.1"/>
    </source>
</evidence>
<feature type="region of interest" description="Disordered" evidence="5">
    <location>
        <begin position="405"/>
        <end position="431"/>
    </location>
</feature>
<proteinExistence type="predicted"/>
<feature type="compositionally biased region" description="Polar residues" evidence="5">
    <location>
        <begin position="368"/>
        <end position="384"/>
    </location>
</feature>
<feature type="region of interest" description="Disordered" evidence="5">
    <location>
        <begin position="552"/>
        <end position="576"/>
    </location>
</feature>
<dbReference type="InterPro" id="IPR004827">
    <property type="entry name" value="bZIP"/>
</dbReference>
<keyword evidence="3" id="KW-0804">Transcription</keyword>
<feature type="coiled-coil region" evidence="4">
    <location>
        <begin position="654"/>
        <end position="681"/>
    </location>
</feature>
<dbReference type="InterPro" id="IPR008917">
    <property type="entry name" value="TF_DNA-bd_sf"/>
</dbReference>
<dbReference type="PANTHER" id="PTHR13594">
    <property type="entry name" value="CENTRIOLAR COILED-COIL PROTEIN OF 110 KDA"/>
    <property type="match status" value="1"/>
</dbReference>
<keyword evidence="8" id="KW-1185">Reference proteome</keyword>
<dbReference type="SMART" id="SM00338">
    <property type="entry name" value="BRLZ"/>
    <property type="match status" value="1"/>
</dbReference>
<feature type="compositionally biased region" description="Acidic residues" evidence="5">
    <location>
        <begin position="276"/>
        <end position="287"/>
    </location>
</feature>
<feature type="compositionally biased region" description="Basic and acidic residues" evidence="5">
    <location>
        <begin position="405"/>
        <end position="416"/>
    </location>
</feature>
<dbReference type="InterPro" id="IPR033207">
    <property type="entry name" value="CCP110"/>
</dbReference>
<keyword evidence="2" id="KW-0238">DNA-binding</keyword>
<feature type="region of interest" description="Disordered" evidence="5">
    <location>
        <begin position="328"/>
        <end position="390"/>
    </location>
</feature>
<dbReference type="InterPro" id="IPR046347">
    <property type="entry name" value="bZIP_sf"/>
</dbReference>
<reference evidence="7 8" key="1">
    <citation type="submission" date="2023-09" db="EMBL/GenBank/DDBJ databases">
        <authorList>
            <person name="Wang M."/>
        </authorList>
    </citation>
    <scope>NUCLEOTIDE SEQUENCE [LARGE SCALE GENOMIC DNA]</scope>
    <source>
        <strain evidence="7">GT-2023</strain>
        <tissue evidence="7">Liver</tissue>
    </source>
</reference>
<gene>
    <name evidence="7" type="ORF">QQF64_003306</name>
</gene>
<keyword evidence="4" id="KW-0175">Coiled coil</keyword>
<dbReference type="PROSITE" id="PS50217">
    <property type="entry name" value="BZIP"/>
    <property type="match status" value="1"/>
</dbReference>
<name>A0ABR3MJN6_9TELE</name>
<keyword evidence="1" id="KW-0805">Transcription regulation</keyword>
<dbReference type="InterPro" id="IPR004826">
    <property type="entry name" value="bZIP_Maf"/>
</dbReference>
<dbReference type="Proteomes" id="UP001558613">
    <property type="component" value="Unassembled WGS sequence"/>
</dbReference>
<dbReference type="Pfam" id="PF03131">
    <property type="entry name" value="bZIP_Maf"/>
    <property type="match status" value="1"/>
</dbReference>
<feature type="compositionally biased region" description="Basic and acidic residues" evidence="5">
    <location>
        <begin position="350"/>
        <end position="363"/>
    </location>
</feature>
<dbReference type="EMBL" id="JAYMGO010000011">
    <property type="protein sequence ID" value="KAL1265279.1"/>
    <property type="molecule type" value="Genomic_DNA"/>
</dbReference>
<organism evidence="7 8">
    <name type="scientific">Cirrhinus molitorella</name>
    <name type="common">mud carp</name>
    <dbReference type="NCBI Taxonomy" id="172907"/>
    <lineage>
        <taxon>Eukaryota</taxon>
        <taxon>Metazoa</taxon>
        <taxon>Chordata</taxon>
        <taxon>Craniata</taxon>
        <taxon>Vertebrata</taxon>
        <taxon>Euteleostomi</taxon>
        <taxon>Actinopterygii</taxon>
        <taxon>Neopterygii</taxon>
        <taxon>Teleostei</taxon>
        <taxon>Ostariophysi</taxon>
        <taxon>Cypriniformes</taxon>
        <taxon>Cyprinidae</taxon>
        <taxon>Labeoninae</taxon>
        <taxon>Labeonini</taxon>
        <taxon>Cirrhinus</taxon>
    </lineage>
</organism>
<accession>A0ABR3MJN6</accession>
<feature type="domain" description="BZIP" evidence="6">
    <location>
        <begin position="139"/>
        <end position="202"/>
    </location>
</feature>
<comment type="caution">
    <text evidence="7">The sequence shown here is derived from an EMBL/GenBank/DDBJ whole genome shotgun (WGS) entry which is preliminary data.</text>
</comment>
<dbReference type="CDD" id="cd14717">
    <property type="entry name" value="bZIP_Maf_small"/>
    <property type="match status" value="1"/>
</dbReference>
<dbReference type="Pfam" id="PF16025">
    <property type="entry name" value="CaM_bind"/>
    <property type="match status" value="1"/>
</dbReference>
<evidence type="ECO:0000256" key="3">
    <source>
        <dbReference type="ARBA" id="ARBA00023163"/>
    </source>
</evidence>
<dbReference type="PANTHER" id="PTHR13594:SF2">
    <property type="entry name" value="SI:CH73-100L22.3"/>
    <property type="match status" value="1"/>
</dbReference>
<evidence type="ECO:0000256" key="1">
    <source>
        <dbReference type="ARBA" id="ARBA00023015"/>
    </source>
</evidence>
<dbReference type="SUPFAM" id="SSF47454">
    <property type="entry name" value="A DNA-binding domain in eukaryotic transcription factors"/>
    <property type="match status" value="1"/>
</dbReference>
<evidence type="ECO:0000256" key="5">
    <source>
        <dbReference type="SAM" id="MobiDB-lite"/>
    </source>
</evidence>
<evidence type="ECO:0000256" key="2">
    <source>
        <dbReference type="ARBA" id="ARBA00023125"/>
    </source>
</evidence>
<feature type="region of interest" description="Disordered" evidence="5">
    <location>
        <begin position="273"/>
        <end position="294"/>
    </location>
</feature>
<evidence type="ECO:0000313" key="8">
    <source>
        <dbReference type="Proteomes" id="UP001558613"/>
    </source>
</evidence>
<sequence>MLCTTKRLISDYRSLRFGSLEAIWCSSPNDGSSLIALHQAGNPLDRGPSHTSLSALLLPLIGSSAAYQPAVRLRCRKDLRGLAAVPRGMTTTNKGNKALKVKREPGENGTSLTDDELVSMSVRELNQHLRGLSKEEILQLKQRRRTLKNRGYAASCRVKRVTQKEELERQKAELQQEVEKLASENASMKVELDALRSKYEALQSFARTVARGPVAPVSNAAVPVSPRGHLASVIGPLVPGKVGATSVITIVKSKTDASAMESYEDFIQRHYNTHNDEDEGDNDEDDPQTSVTPSSVIMFHGTRALPPLLNEQQRDEMRRLRETAMSLMKRSREEESHISFTDVGISDTGGHTDKSDDITERDNISCAPLTSTAHDGQSTNQLTASPEFDSLENTQITVLFEGQKTHRPQDAPDNHSHSQTTMMSSGYVTNDNTDVTVHSGWTERQDLRLETTRAGSDIISHTPVDGAVLEDEVAVALPKPVVDLVEAVDPPSDTDEGPYRMSLQNLLKKSQEYRRRQRLMRSQARAVEEHNLSDKENEELLPKQMWRTELRKVREKRKEKTEEDAPNDEAIDTLPTEPLVTARSLYESKVKPVGASQTSSAVRFTNIPTPKFCLSPVRCKKRSRIPCSVRKAVGKPAQTDPIDPSDRSDKGVMMSSQTEQIAQLELNLSSLKVLISDLESTLTLSQIGNPTDNDMKRPSTVTFCQTATAKDCGDGQENSNSIRSLVGVLADASNHSPDEAGSSVIGSSYDVDVPSGLWKQLTPEAGGHEGTSRVKRRLLMNEDKAGGAERETGSTLSSTPRVVFSGLQSSAQMQEDHVTALMEEEHRRQQELLQSLAVRYQFLRSVSFPCPGAGSRLEDTTTSLTASSVCTHAELTDTYNTSPQSSLSLSVSCRPLLAAVVKGFLTRRLLRTERVSRLIRTITDTRMFLLTFQHQTAVSSKHDLMLQERVALQLRAARHELHQIFFSMSSSDQMQMIHCDRELSRDRQLKPHNNKVKGSLSAATRKALERKKLMLQRKSADRKKFSPSNEEKWNLVPKICRVSKKITPIRGAR</sequence>
<evidence type="ECO:0000259" key="6">
    <source>
        <dbReference type="PROSITE" id="PS50217"/>
    </source>
</evidence>
<protein>
    <recommendedName>
        <fullName evidence="6">BZIP domain-containing protein</fullName>
    </recommendedName>
</protein>
<feature type="compositionally biased region" description="Polar residues" evidence="5">
    <location>
        <begin position="417"/>
        <end position="431"/>
    </location>
</feature>
<feature type="coiled-coil region" evidence="4">
    <location>
        <begin position="157"/>
        <end position="198"/>
    </location>
</feature>